<comment type="caution">
    <text evidence="3">The sequence shown here is derived from an EMBL/GenBank/DDBJ whole genome shotgun (WGS) entry which is preliminary data.</text>
</comment>
<dbReference type="GO" id="GO:0004497">
    <property type="term" value="F:monooxygenase activity"/>
    <property type="evidence" value="ECO:0007669"/>
    <property type="project" value="UniProtKB-KW"/>
</dbReference>
<gene>
    <name evidence="3" type="ORF">GCU54_23345</name>
</gene>
<dbReference type="PANTHER" id="PTHR46696">
    <property type="entry name" value="P450, PUTATIVE (EUROFUNG)-RELATED"/>
    <property type="match status" value="1"/>
</dbReference>
<reference evidence="3 4" key="1">
    <citation type="submission" date="2019-12" db="EMBL/GenBank/DDBJ databases">
        <title>WGS of CPCC 203550 I12A-02606.</title>
        <authorList>
            <person name="Jiang Z."/>
        </authorList>
    </citation>
    <scope>NUCLEOTIDE SEQUENCE [LARGE SCALE GENOMIC DNA]</scope>
    <source>
        <strain evidence="3 4">I12A-02606</strain>
    </source>
</reference>
<dbReference type="GO" id="GO:0005506">
    <property type="term" value="F:iron ion binding"/>
    <property type="evidence" value="ECO:0007669"/>
    <property type="project" value="InterPro"/>
</dbReference>
<dbReference type="Pfam" id="PF00067">
    <property type="entry name" value="p450"/>
    <property type="match status" value="1"/>
</dbReference>
<protein>
    <submittedName>
        <fullName evidence="3">Cytochrome P450</fullName>
    </submittedName>
</protein>
<keyword evidence="2" id="KW-0408">Iron</keyword>
<dbReference type="EMBL" id="JAAGWE010000048">
    <property type="protein sequence ID" value="NEM08897.1"/>
    <property type="molecule type" value="Genomic_DNA"/>
</dbReference>
<proteinExistence type="inferred from homology"/>
<keyword evidence="2" id="KW-0503">Monooxygenase</keyword>
<keyword evidence="2" id="KW-0560">Oxidoreductase</keyword>
<dbReference type="InterPro" id="IPR002397">
    <property type="entry name" value="Cyt_P450_B"/>
</dbReference>
<dbReference type="AlphaFoldDB" id="A0A6P0GNG8"/>
<dbReference type="Gene3D" id="1.10.630.10">
    <property type="entry name" value="Cytochrome P450"/>
    <property type="match status" value="1"/>
</dbReference>
<keyword evidence="2" id="KW-0349">Heme</keyword>
<dbReference type="InterPro" id="IPR017972">
    <property type="entry name" value="Cyt_P450_CS"/>
</dbReference>
<evidence type="ECO:0000313" key="3">
    <source>
        <dbReference type="EMBL" id="NEM08897.1"/>
    </source>
</evidence>
<dbReference type="GO" id="GO:0020037">
    <property type="term" value="F:heme binding"/>
    <property type="evidence" value="ECO:0007669"/>
    <property type="project" value="InterPro"/>
</dbReference>
<dbReference type="SUPFAM" id="SSF48264">
    <property type="entry name" value="Cytochrome P450"/>
    <property type="match status" value="1"/>
</dbReference>
<name>A0A6P0GNG8_9ACTN</name>
<accession>A0A6P0GNG8</accession>
<dbReference type="PROSITE" id="PS00086">
    <property type="entry name" value="CYTOCHROME_P450"/>
    <property type="match status" value="1"/>
</dbReference>
<keyword evidence="2" id="KW-0479">Metal-binding</keyword>
<dbReference type="GO" id="GO:0016705">
    <property type="term" value="F:oxidoreductase activity, acting on paired donors, with incorporation or reduction of molecular oxygen"/>
    <property type="evidence" value="ECO:0007669"/>
    <property type="project" value="InterPro"/>
</dbReference>
<dbReference type="Proteomes" id="UP000471126">
    <property type="component" value="Unassembled WGS sequence"/>
</dbReference>
<dbReference type="InterPro" id="IPR001128">
    <property type="entry name" value="Cyt_P450"/>
</dbReference>
<evidence type="ECO:0000313" key="4">
    <source>
        <dbReference type="Proteomes" id="UP000471126"/>
    </source>
</evidence>
<sequence length="391" mass="42879">MTTASVAREIDLIDLARDPYPIYQQLRDTAPVAWVPAANRYLVTRYDDVMAVERDQRVFSSVEQDSLMIRAIGPLALLRQDGEAHQRLRKAAETPVKPRAVKTEWLPKFRQNTEALISAFVDRGKADLVADFAAPLAATNLGTLLGLPDATAADIQEWSQAIIDACGNYADDPAVWARNDRAVQAVDAAITEILPYLREHPDSSVISAMLQAGLNPDEIRTNVKIFIGGGVNEPRDVLAVAAYALLSHPDQLTDVLGGTTPWKAVFEEAVRWVSPIGMYPRQVTEDVELGGVALHAGDRLGVVIASANRDERIFDRPDEFDTRREVKPHLAFGGGPHFCLGTWVARASIGEVGLPTLFDRLPGLTLTDADAVRLHGWVFRGPLSVPVTWRV</sequence>
<organism evidence="3 4">
    <name type="scientific">Geodermatophilus normandii</name>
    <dbReference type="NCBI Taxonomy" id="1137989"/>
    <lineage>
        <taxon>Bacteria</taxon>
        <taxon>Bacillati</taxon>
        <taxon>Actinomycetota</taxon>
        <taxon>Actinomycetes</taxon>
        <taxon>Geodermatophilales</taxon>
        <taxon>Geodermatophilaceae</taxon>
        <taxon>Geodermatophilus</taxon>
    </lineage>
</organism>
<dbReference type="InterPro" id="IPR036396">
    <property type="entry name" value="Cyt_P450_sf"/>
</dbReference>
<evidence type="ECO:0000256" key="1">
    <source>
        <dbReference type="ARBA" id="ARBA00010617"/>
    </source>
</evidence>
<comment type="similarity">
    <text evidence="1 2">Belongs to the cytochrome P450 family.</text>
</comment>
<evidence type="ECO:0000256" key="2">
    <source>
        <dbReference type="RuleBase" id="RU000461"/>
    </source>
</evidence>
<dbReference type="PRINTS" id="PR00359">
    <property type="entry name" value="BP450"/>
</dbReference>
<dbReference type="PANTHER" id="PTHR46696:SF1">
    <property type="entry name" value="CYTOCHROME P450 YJIB-RELATED"/>
    <property type="match status" value="1"/>
</dbReference>